<name>A0A972FG11_9RHOO</name>
<dbReference type="Proteomes" id="UP000599523">
    <property type="component" value="Unassembled WGS sequence"/>
</dbReference>
<accession>A0A972FG11</accession>
<dbReference type="InterPro" id="IPR052893">
    <property type="entry name" value="TCS_response_regulator"/>
</dbReference>
<dbReference type="InterPro" id="IPR001789">
    <property type="entry name" value="Sig_transdc_resp-reg_receiver"/>
</dbReference>
<feature type="modified residue" description="4-aspartylphosphate" evidence="1">
    <location>
        <position position="64"/>
    </location>
</feature>
<dbReference type="Pfam" id="PF00072">
    <property type="entry name" value="Response_reg"/>
    <property type="match status" value="1"/>
</dbReference>
<dbReference type="PANTHER" id="PTHR44520">
    <property type="entry name" value="RESPONSE REGULATOR RCP1-RELATED"/>
    <property type="match status" value="1"/>
</dbReference>
<evidence type="ECO:0000313" key="3">
    <source>
        <dbReference type="EMBL" id="NMG04020.1"/>
    </source>
</evidence>
<sequence>MHNDRPILLVEDNPDDEALTLRAFSKTGVKNPVVVARDGVEAIDTLFGTEENPASRRPALVLLDLKLPRIDGLEVLRRIRADENTTLTPVVILTTSNEPRDIQQAYQLGANGYVRKRIDYQAFVESVDVIIKYWLGLNEPAERSL</sequence>
<dbReference type="InterPro" id="IPR011006">
    <property type="entry name" value="CheY-like_superfamily"/>
</dbReference>
<comment type="caution">
    <text evidence="3">The sequence shown here is derived from an EMBL/GenBank/DDBJ whole genome shotgun (WGS) entry which is preliminary data.</text>
</comment>
<dbReference type="AlphaFoldDB" id="A0A972FG11"/>
<evidence type="ECO:0000256" key="1">
    <source>
        <dbReference type="PROSITE-ProRule" id="PRU00169"/>
    </source>
</evidence>
<dbReference type="SUPFAM" id="SSF52172">
    <property type="entry name" value="CheY-like"/>
    <property type="match status" value="1"/>
</dbReference>
<dbReference type="EMBL" id="WTVM01000089">
    <property type="protein sequence ID" value="NMG04020.1"/>
    <property type="molecule type" value="Genomic_DNA"/>
</dbReference>
<proteinExistence type="predicted"/>
<keyword evidence="1" id="KW-0597">Phosphoprotein</keyword>
<dbReference type="RefSeq" id="WP_168988715.1">
    <property type="nucleotide sequence ID" value="NZ_CAWPHM010000318.1"/>
</dbReference>
<reference evidence="3" key="1">
    <citation type="submission" date="2019-12" db="EMBL/GenBank/DDBJ databases">
        <title>Comparative genomics gives insights into the taxonomy of the Azoarcus-Aromatoleum group and reveals separate origins of nif in the plant-associated Azoarcus and non-plant-associated Aromatoleum sub-groups.</title>
        <authorList>
            <person name="Lafos M."/>
            <person name="Maluk M."/>
            <person name="Batista M."/>
            <person name="Junghare M."/>
            <person name="Carmona M."/>
            <person name="Faoro H."/>
            <person name="Cruz L.M."/>
            <person name="Battistoni F."/>
            <person name="De Souza E."/>
            <person name="Pedrosa F."/>
            <person name="Chen W.-M."/>
            <person name="Poole P.S."/>
            <person name="Dixon R.A."/>
            <person name="James E.K."/>
        </authorList>
    </citation>
    <scope>NUCLEOTIDE SEQUENCE</scope>
    <source>
        <strain evidence="3">NSC3</strain>
    </source>
</reference>
<feature type="domain" description="Response regulatory" evidence="2">
    <location>
        <begin position="6"/>
        <end position="131"/>
    </location>
</feature>
<gene>
    <name evidence="3" type="ORF">GPA21_13745</name>
</gene>
<evidence type="ECO:0000313" key="4">
    <source>
        <dbReference type="Proteomes" id="UP000599523"/>
    </source>
</evidence>
<dbReference type="Gene3D" id="3.40.50.2300">
    <property type="match status" value="1"/>
</dbReference>
<dbReference type="SMART" id="SM00448">
    <property type="entry name" value="REC"/>
    <property type="match status" value="1"/>
</dbReference>
<dbReference type="GO" id="GO:0000160">
    <property type="term" value="P:phosphorelay signal transduction system"/>
    <property type="evidence" value="ECO:0007669"/>
    <property type="project" value="InterPro"/>
</dbReference>
<evidence type="ECO:0000259" key="2">
    <source>
        <dbReference type="PROSITE" id="PS50110"/>
    </source>
</evidence>
<dbReference type="PROSITE" id="PS50110">
    <property type="entry name" value="RESPONSE_REGULATORY"/>
    <property type="match status" value="1"/>
</dbReference>
<dbReference type="CDD" id="cd17557">
    <property type="entry name" value="REC_Rcp-like"/>
    <property type="match status" value="1"/>
</dbReference>
<protein>
    <submittedName>
        <fullName evidence="3">Response regulator</fullName>
    </submittedName>
</protein>
<dbReference type="PANTHER" id="PTHR44520:SF1">
    <property type="entry name" value="TWO-COMPONENT SYSTEM REGULATORY PROTEIN"/>
    <property type="match status" value="1"/>
</dbReference>
<keyword evidence="4" id="KW-1185">Reference proteome</keyword>
<organism evidence="3 4">
    <name type="scientific">Azoarcus taiwanensis</name>
    <dbReference type="NCBI Taxonomy" id="666964"/>
    <lineage>
        <taxon>Bacteria</taxon>
        <taxon>Pseudomonadati</taxon>
        <taxon>Pseudomonadota</taxon>
        <taxon>Betaproteobacteria</taxon>
        <taxon>Rhodocyclales</taxon>
        <taxon>Zoogloeaceae</taxon>
        <taxon>Azoarcus</taxon>
    </lineage>
</organism>